<evidence type="ECO:0000313" key="3">
    <source>
        <dbReference type="EMBL" id="NEV69010.1"/>
    </source>
</evidence>
<dbReference type="Pfam" id="PF00583">
    <property type="entry name" value="Acetyltransf_1"/>
    <property type="match status" value="1"/>
</dbReference>
<evidence type="ECO:0000256" key="2">
    <source>
        <dbReference type="ARBA" id="ARBA00023315"/>
    </source>
</evidence>
<gene>
    <name evidence="3" type="ORF">QQ91_018075</name>
</gene>
<reference evidence="3" key="2">
    <citation type="journal article" date="2015" name="Genome Announc.">
        <title>Draft Genome Sequence of Filamentous Marine Cyanobacterium Lyngbya confervoides Strain BDU141951.</title>
        <authorList>
            <person name="Chandrababunaidu M.M."/>
            <person name="Sen D."/>
            <person name="Tripathy S."/>
        </authorList>
    </citation>
    <scope>NUCLEOTIDE SEQUENCE</scope>
    <source>
        <strain evidence="3">BDU141951</strain>
    </source>
</reference>
<dbReference type="InterPro" id="IPR000182">
    <property type="entry name" value="GNAT_dom"/>
</dbReference>
<dbReference type="PROSITE" id="PS51186">
    <property type="entry name" value="GNAT"/>
    <property type="match status" value="1"/>
</dbReference>
<dbReference type="AlphaFoldDB" id="A0A0C1V8X7"/>
<dbReference type="EMBL" id="JTHE02000003">
    <property type="protein sequence ID" value="NEV69010.1"/>
    <property type="molecule type" value="Genomic_DNA"/>
</dbReference>
<dbReference type="PANTHER" id="PTHR43072">
    <property type="entry name" value="N-ACETYLTRANSFERASE"/>
    <property type="match status" value="1"/>
</dbReference>
<name>A0A0C1V8X7_9CYAN</name>
<dbReference type="SUPFAM" id="SSF55729">
    <property type="entry name" value="Acyl-CoA N-acyltransferases (Nat)"/>
    <property type="match status" value="1"/>
</dbReference>
<reference evidence="3" key="3">
    <citation type="submission" date="2020-02" db="EMBL/GenBank/DDBJ databases">
        <authorList>
            <person name="Sarangi A.N."/>
            <person name="Ghosh S."/>
            <person name="Mukherjee M."/>
            <person name="Tripathy S."/>
        </authorList>
    </citation>
    <scope>NUCLEOTIDE SEQUENCE</scope>
    <source>
        <strain evidence="3">BDU141951</strain>
    </source>
</reference>
<dbReference type="GO" id="GO:0016747">
    <property type="term" value="F:acyltransferase activity, transferring groups other than amino-acyl groups"/>
    <property type="evidence" value="ECO:0007669"/>
    <property type="project" value="InterPro"/>
</dbReference>
<protein>
    <submittedName>
        <fullName evidence="3">GNAT family N-acetyltransferase</fullName>
    </submittedName>
</protein>
<sequence length="154" mass="17134">MAFAIAGYQLRRGTGTDRALLVKFLGKTYQEAVGTNTFQHLAATVERHFSPETPVWWVETVASPSQTVGFLWLGNAVDQQQGDRHSYVLAVYVAPEHRRQGIATALLNHAQAWAQARGDRQIGLQVFADNEGAIALYRQLGFQTQSLWLTKPLP</sequence>
<dbReference type="PANTHER" id="PTHR43072:SF23">
    <property type="entry name" value="UPF0039 PROTEIN C11D3.02C"/>
    <property type="match status" value="1"/>
</dbReference>
<comment type="caution">
    <text evidence="3">The sequence shown here is derived from an EMBL/GenBank/DDBJ whole genome shotgun (WGS) entry which is preliminary data.</text>
</comment>
<keyword evidence="2" id="KW-0012">Acyltransferase</keyword>
<dbReference type="Gene3D" id="3.40.630.30">
    <property type="match status" value="1"/>
</dbReference>
<dbReference type="InterPro" id="IPR016181">
    <property type="entry name" value="Acyl_CoA_acyltransferase"/>
</dbReference>
<reference evidence="3" key="1">
    <citation type="submission" date="2014-11" db="EMBL/GenBank/DDBJ databases">
        <authorList>
            <person name="Malar M.C."/>
            <person name="Sen D."/>
            <person name="Tripathy S."/>
        </authorList>
    </citation>
    <scope>NUCLEOTIDE SEQUENCE</scope>
    <source>
        <strain evidence="3">BDU141951</strain>
    </source>
</reference>
<keyword evidence="1" id="KW-0808">Transferase</keyword>
<organism evidence="3">
    <name type="scientific">Lyngbya confervoides BDU141951</name>
    <dbReference type="NCBI Taxonomy" id="1574623"/>
    <lineage>
        <taxon>Bacteria</taxon>
        <taxon>Bacillati</taxon>
        <taxon>Cyanobacteriota</taxon>
        <taxon>Cyanophyceae</taxon>
        <taxon>Oscillatoriophycideae</taxon>
        <taxon>Oscillatoriales</taxon>
        <taxon>Microcoleaceae</taxon>
        <taxon>Lyngbya</taxon>
    </lineage>
</organism>
<proteinExistence type="predicted"/>
<accession>A0A0C1V8X7</accession>
<evidence type="ECO:0000256" key="1">
    <source>
        <dbReference type="ARBA" id="ARBA00022679"/>
    </source>
</evidence>
<dbReference type="CDD" id="cd04301">
    <property type="entry name" value="NAT_SF"/>
    <property type="match status" value="1"/>
</dbReference>